<protein>
    <submittedName>
        <fullName evidence="8">ABC transporter permease</fullName>
    </submittedName>
</protein>
<dbReference type="Pfam" id="PF12698">
    <property type="entry name" value="ABC2_membrane_3"/>
    <property type="match status" value="1"/>
</dbReference>
<feature type="transmembrane region" description="Helical" evidence="6">
    <location>
        <begin position="252"/>
        <end position="274"/>
    </location>
</feature>
<dbReference type="GO" id="GO:0005886">
    <property type="term" value="C:plasma membrane"/>
    <property type="evidence" value="ECO:0007669"/>
    <property type="project" value="UniProtKB-SubCell"/>
</dbReference>
<evidence type="ECO:0000256" key="4">
    <source>
        <dbReference type="ARBA" id="ARBA00022989"/>
    </source>
</evidence>
<dbReference type="PANTHER" id="PTHR30294:SF46">
    <property type="entry name" value="ABC TRANSPORTER PERMEASE"/>
    <property type="match status" value="1"/>
</dbReference>
<feature type="transmembrane region" description="Helical" evidence="6">
    <location>
        <begin position="375"/>
        <end position="394"/>
    </location>
</feature>
<keyword evidence="5 6" id="KW-0472">Membrane</keyword>
<feature type="domain" description="ABC-2 type transporter transmembrane" evidence="7">
    <location>
        <begin position="37"/>
        <end position="389"/>
    </location>
</feature>
<name>A0A9D2ZUG0_9BACT</name>
<organism evidence="8 9">
    <name type="scientific">Candidatus Avibacteroides avistercoris</name>
    <dbReference type="NCBI Taxonomy" id="2840690"/>
    <lineage>
        <taxon>Bacteria</taxon>
        <taxon>Pseudomonadati</taxon>
        <taxon>Bacteroidota</taxon>
        <taxon>Bacteroidia</taxon>
        <taxon>Bacteroidales</taxon>
        <taxon>Bacteroidaceae</taxon>
        <taxon>Bacteroidaceae incertae sedis</taxon>
        <taxon>Candidatus Avibacteroides</taxon>
    </lineage>
</organism>
<evidence type="ECO:0000313" key="9">
    <source>
        <dbReference type="Proteomes" id="UP000787625"/>
    </source>
</evidence>
<dbReference type="AlphaFoldDB" id="A0A9D2ZUG0"/>
<gene>
    <name evidence="8" type="ORF">IAA93_06825</name>
</gene>
<keyword evidence="3 6" id="KW-0812">Transmembrane</keyword>
<comment type="caution">
    <text evidence="8">The sequence shown here is derived from an EMBL/GenBank/DDBJ whole genome shotgun (WGS) entry which is preliminary data.</text>
</comment>
<evidence type="ECO:0000256" key="5">
    <source>
        <dbReference type="ARBA" id="ARBA00023136"/>
    </source>
</evidence>
<keyword evidence="4 6" id="KW-1133">Transmembrane helix</keyword>
<evidence type="ECO:0000259" key="7">
    <source>
        <dbReference type="Pfam" id="PF12698"/>
    </source>
</evidence>
<feature type="transmembrane region" description="Helical" evidence="6">
    <location>
        <begin position="36"/>
        <end position="55"/>
    </location>
</feature>
<evidence type="ECO:0000256" key="3">
    <source>
        <dbReference type="ARBA" id="ARBA00022692"/>
    </source>
</evidence>
<dbReference type="Gene3D" id="3.40.1710.10">
    <property type="entry name" value="abc type-2 transporter like domain"/>
    <property type="match status" value="1"/>
</dbReference>
<evidence type="ECO:0000313" key="8">
    <source>
        <dbReference type="EMBL" id="HJD53420.1"/>
    </source>
</evidence>
<reference evidence="8" key="1">
    <citation type="journal article" date="2021" name="PeerJ">
        <title>Extensive microbial diversity within the chicken gut microbiome revealed by metagenomics and culture.</title>
        <authorList>
            <person name="Gilroy R."/>
            <person name="Ravi A."/>
            <person name="Getino M."/>
            <person name="Pursley I."/>
            <person name="Horton D.L."/>
            <person name="Alikhan N.F."/>
            <person name="Baker D."/>
            <person name="Gharbi K."/>
            <person name="Hall N."/>
            <person name="Watson M."/>
            <person name="Adriaenssens E.M."/>
            <person name="Foster-Nyarko E."/>
            <person name="Jarju S."/>
            <person name="Secka A."/>
            <person name="Antonio M."/>
            <person name="Oren A."/>
            <person name="Chaudhuri R.R."/>
            <person name="La Ragione R."/>
            <person name="Hildebrand F."/>
            <person name="Pallen M.J."/>
        </authorList>
    </citation>
    <scope>NUCLEOTIDE SEQUENCE</scope>
    <source>
        <strain evidence="8">MalCec1-1739</strain>
    </source>
</reference>
<proteinExistence type="predicted"/>
<dbReference type="InterPro" id="IPR051449">
    <property type="entry name" value="ABC-2_transporter_component"/>
</dbReference>
<dbReference type="EMBL" id="DWUP01000160">
    <property type="protein sequence ID" value="HJD53420.1"/>
    <property type="molecule type" value="Genomic_DNA"/>
</dbReference>
<feature type="transmembrane region" description="Helical" evidence="6">
    <location>
        <begin position="314"/>
        <end position="334"/>
    </location>
</feature>
<evidence type="ECO:0000256" key="2">
    <source>
        <dbReference type="ARBA" id="ARBA00022475"/>
    </source>
</evidence>
<keyword evidence="2" id="KW-1003">Cell membrane</keyword>
<comment type="subcellular location">
    <subcellularLocation>
        <location evidence="1">Cell membrane</location>
        <topology evidence="1">Multi-pass membrane protein</topology>
    </subcellularLocation>
</comment>
<sequence>MTRGSKISFKGKVVQGVHDMFHVWKKEMRKVFHDQGVLIFFLLVPLAYPLLYSFIYNNEVVREVPAIVVDDSDSGLSRRFIRMVDATADIAIVARCTDMDEAKRMLRDGKAYGIYYFPSDFTDKLSHMEQSQVSIFCDMSGLLYYKAMLLSATEVSLKLNERIKIARAGNFTAEQDEVTAMPIEYESVALFNPQNGFASFLIPAVLVLIIQQTLLLGVGLSVGTDRERNRFNDLVPISRHYNGTLRIVFGKALAYLMVYAVVSIYVLCVVPWMFSLPQVGQPASFLAFMLPLVLACIFFAMTLSVFVRNRETCMLIFVFTSVPLLFLSGISWPACAIPDFWRWFSYIFPSTFGIRGYVAINSTGATLDEVSADYVALWVQAGIYFVLACVAYRWQIIRSRRHAIGDYKRIRNMAG</sequence>
<dbReference type="GO" id="GO:0140359">
    <property type="term" value="F:ABC-type transporter activity"/>
    <property type="evidence" value="ECO:0007669"/>
    <property type="project" value="InterPro"/>
</dbReference>
<accession>A0A9D2ZUG0</accession>
<feature type="transmembrane region" description="Helical" evidence="6">
    <location>
        <begin position="286"/>
        <end position="307"/>
    </location>
</feature>
<evidence type="ECO:0000256" key="6">
    <source>
        <dbReference type="SAM" id="Phobius"/>
    </source>
</evidence>
<dbReference type="Proteomes" id="UP000787625">
    <property type="component" value="Unassembled WGS sequence"/>
</dbReference>
<feature type="transmembrane region" description="Helical" evidence="6">
    <location>
        <begin position="200"/>
        <end position="222"/>
    </location>
</feature>
<evidence type="ECO:0000256" key="1">
    <source>
        <dbReference type="ARBA" id="ARBA00004651"/>
    </source>
</evidence>
<reference evidence="8" key="2">
    <citation type="submission" date="2021-04" db="EMBL/GenBank/DDBJ databases">
        <authorList>
            <person name="Gilroy R."/>
        </authorList>
    </citation>
    <scope>NUCLEOTIDE SEQUENCE</scope>
    <source>
        <strain evidence="8">MalCec1-1739</strain>
    </source>
</reference>
<dbReference type="PANTHER" id="PTHR30294">
    <property type="entry name" value="MEMBRANE COMPONENT OF ABC TRANSPORTER YHHJ-RELATED"/>
    <property type="match status" value="1"/>
</dbReference>
<dbReference type="InterPro" id="IPR013525">
    <property type="entry name" value="ABC2_TM"/>
</dbReference>